<feature type="region of interest" description="Disordered" evidence="8">
    <location>
        <begin position="558"/>
        <end position="593"/>
    </location>
</feature>
<accession>A0ABC8K203</accession>
<keyword evidence="4 7" id="KW-0221">Differentiation</keyword>
<dbReference type="GO" id="GO:0030154">
    <property type="term" value="P:cell differentiation"/>
    <property type="evidence" value="ECO:0007669"/>
    <property type="project" value="UniProtKB-KW"/>
</dbReference>
<keyword evidence="5" id="KW-0106">Calcium</keyword>
<evidence type="ECO:0000256" key="5">
    <source>
        <dbReference type="ARBA" id="ARBA00022837"/>
    </source>
</evidence>
<feature type="domain" description="BTB" evidence="9">
    <location>
        <begin position="287"/>
        <end position="356"/>
    </location>
</feature>
<dbReference type="InterPro" id="IPR011992">
    <property type="entry name" value="EF-hand-dom_pair"/>
</dbReference>
<gene>
    <name evidence="11" type="ORF">ERUC_LOCUS17821</name>
</gene>
<dbReference type="Pfam" id="PF07899">
    <property type="entry name" value="Frigida"/>
    <property type="match status" value="1"/>
</dbReference>
<feature type="domain" description="EF-hand" evidence="10">
    <location>
        <begin position="103"/>
        <end position="138"/>
    </location>
</feature>
<evidence type="ECO:0000256" key="3">
    <source>
        <dbReference type="ARBA" id="ARBA00022473"/>
    </source>
</evidence>
<keyword evidence="3 7" id="KW-0217">Developmental protein</keyword>
<dbReference type="CDD" id="cd00051">
    <property type="entry name" value="EFh"/>
    <property type="match status" value="1"/>
</dbReference>
<dbReference type="CDD" id="cd18186">
    <property type="entry name" value="BTB_POZ_ZBTB_KLHL-like"/>
    <property type="match status" value="1"/>
</dbReference>
<feature type="domain" description="EF-hand" evidence="10">
    <location>
        <begin position="30"/>
        <end position="65"/>
    </location>
</feature>
<dbReference type="Gene3D" id="3.30.710.10">
    <property type="entry name" value="Potassium Channel Kv1.1, Chain A"/>
    <property type="match status" value="1"/>
</dbReference>
<dbReference type="PROSITE" id="PS50097">
    <property type="entry name" value="BTB"/>
    <property type="match status" value="1"/>
</dbReference>
<organism evidence="11 12">
    <name type="scientific">Eruca vesicaria subsp. sativa</name>
    <name type="common">Garden rocket</name>
    <name type="synonym">Eruca sativa</name>
    <dbReference type="NCBI Taxonomy" id="29727"/>
    <lineage>
        <taxon>Eukaryota</taxon>
        <taxon>Viridiplantae</taxon>
        <taxon>Streptophyta</taxon>
        <taxon>Embryophyta</taxon>
        <taxon>Tracheophyta</taxon>
        <taxon>Spermatophyta</taxon>
        <taxon>Magnoliopsida</taxon>
        <taxon>eudicotyledons</taxon>
        <taxon>Gunneridae</taxon>
        <taxon>Pentapetalae</taxon>
        <taxon>rosids</taxon>
        <taxon>malvids</taxon>
        <taxon>Brassicales</taxon>
        <taxon>Brassicaceae</taxon>
        <taxon>Brassiceae</taxon>
        <taxon>Eruca</taxon>
    </lineage>
</organism>
<dbReference type="AlphaFoldDB" id="A0ABC8K203"/>
<evidence type="ECO:0000256" key="2">
    <source>
        <dbReference type="ARBA" id="ARBA00008956"/>
    </source>
</evidence>
<dbReference type="SUPFAM" id="SSF47473">
    <property type="entry name" value="EF-hand"/>
    <property type="match status" value="1"/>
</dbReference>
<name>A0ABC8K203_ERUVS</name>
<proteinExistence type="inferred from homology"/>
<dbReference type="Proteomes" id="UP001642260">
    <property type="component" value="Unassembled WGS sequence"/>
</dbReference>
<protein>
    <recommendedName>
        <fullName evidence="7">FRIGIDA-like protein</fullName>
    </recommendedName>
</protein>
<dbReference type="Pfam" id="PF13499">
    <property type="entry name" value="EF-hand_7"/>
    <property type="match status" value="2"/>
</dbReference>
<evidence type="ECO:0000313" key="12">
    <source>
        <dbReference type="Proteomes" id="UP001642260"/>
    </source>
</evidence>
<evidence type="ECO:0000256" key="8">
    <source>
        <dbReference type="SAM" id="MobiDB-lite"/>
    </source>
</evidence>
<comment type="pathway">
    <text evidence="1">Protein modification; protein ubiquitination.</text>
</comment>
<dbReference type="GO" id="GO:0009908">
    <property type="term" value="P:flower development"/>
    <property type="evidence" value="ECO:0007669"/>
    <property type="project" value="UniProtKB-KW"/>
</dbReference>
<dbReference type="PANTHER" id="PTHR31791">
    <property type="entry name" value="FRIGIDA-LIKE PROTEIN 3-RELATED"/>
    <property type="match status" value="1"/>
</dbReference>
<dbReference type="InterPro" id="IPR018247">
    <property type="entry name" value="EF_Hand_1_Ca_BS"/>
</dbReference>
<evidence type="ECO:0000259" key="10">
    <source>
        <dbReference type="PROSITE" id="PS50222"/>
    </source>
</evidence>
<feature type="domain" description="EF-hand" evidence="10">
    <location>
        <begin position="66"/>
        <end position="101"/>
    </location>
</feature>
<evidence type="ECO:0000259" key="9">
    <source>
        <dbReference type="PROSITE" id="PS50097"/>
    </source>
</evidence>
<feature type="region of interest" description="Disordered" evidence="8">
    <location>
        <begin position="1"/>
        <end position="26"/>
    </location>
</feature>
<feature type="compositionally biased region" description="Polar residues" evidence="8">
    <location>
        <begin position="1"/>
        <end position="16"/>
    </location>
</feature>
<dbReference type="PROSITE" id="PS00018">
    <property type="entry name" value="EF_HAND_1"/>
    <property type="match status" value="4"/>
</dbReference>
<dbReference type="InterPro" id="IPR000210">
    <property type="entry name" value="BTB/POZ_dom"/>
</dbReference>
<evidence type="ECO:0000256" key="4">
    <source>
        <dbReference type="ARBA" id="ARBA00022782"/>
    </source>
</evidence>
<dbReference type="FunFam" id="1.10.238.10:FF:000001">
    <property type="entry name" value="Calmodulin 1"/>
    <property type="match status" value="1"/>
</dbReference>
<dbReference type="PANTHER" id="PTHR31791:SF4">
    <property type="entry name" value="FRIGIDA-LIKE PROTEIN 3"/>
    <property type="match status" value="1"/>
</dbReference>
<keyword evidence="12" id="KW-1185">Reference proteome</keyword>
<dbReference type="SMART" id="SM00054">
    <property type="entry name" value="EFh"/>
    <property type="match status" value="4"/>
</dbReference>
<dbReference type="InterPro" id="IPR002048">
    <property type="entry name" value="EF_hand_dom"/>
</dbReference>
<dbReference type="EMBL" id="CAKOAT010164043">
    <property type="protein sequence ID" value="CAH8349911.1"/>
    <property type="molecule type" value="Genomic_DNA"/>
</dbReference>
<sequence>MSNNKNQSNGSTSRTGADSPFLHKARSGKTEIRELEAVFKKFDVNGDGKISSKELGAIMASLGHEVPEEVLEKAITDIDRKGDGYINFEEFVELNTKGMDQNEVLENLKDAFSVYDIDGNGSISAEELHEVLRSLGDECSIGECRKMIGGVDKDGDGTIDFEEFKIMMTLGSRRGNVMGGGQRKASEEERDAAVFAINNALVKYNNAPIGERLEDSPDAFAADGTDENRDGTVQEAEISPLLKLCGDMDSAGLHKFVSDNRKNLASLKEEIPVAPANPASLVLNSLEDYSTVVSVKELHISSPILAAKSPFFYKLFSNGMRESEQRHVTLTISAQEEGALMELLNFVYSNSLTATTAPALLDVLMAADKFERAKAIAEGWNPLLGNLEMDACNGNSLEAHAFLQLLATFAIVPDFKEEELLKLIPMVSRRRQAAELCRSLGLSEKMPGVIEVLLNSGKQIDVVNLAFAFGLTEQFPPVELVKSYLTEARRSGNASAAQASFPLLDNLHYTSIFDFVFGNLVYMELPDTGDGSLSRLNTSENLLVSTQDKIKWADNMSEMDKKHRKETEGVEELKKSVHEVGSAKGGGDEIPNN</sequence>
<dbReference type="InterPro" id="IPR011333">
    <property type="entry name" value="SKP1/BTB/POZ_sf"/>
</dbReference>
<dbReference type="InterPro" id="IPR012474">
    <property type="entry name" value="Frigida"/>
</dbReference>
<keyword evidence="6 7" id="KW-0287">Flowering</keyword>
<comment type="caution">
    <text evidence="11">The sequence shown here is derived from an EMBL/GenBank/DDBJ whole genome shotgun (WGS) entry which is preliminary data.</text>
</comment>
<comment type="similarity">
    <text evidence="2 7">Belongs to the Frigida family.</text>
</comment>
<evidence type="ECO:0000313" key="11">
    <source>
        <dbReference type="EMBL" id="CAH8349911.1"/>
    </source>
</evidence>
<evidence type="ECO:0000256" key="1">
    <source>
        <dbReference type="ARBA" id="ARBA00004906"/>
    </source>
</evidence>
<feature type="domain" description="EF-hand" evidence="10">
    <location>
        <begin position="139"/>
        <end position="174"/>
    </location>
</feature>
<dbReference type="Gene3D" id="1.10.238.10">
    <property type="entry name" value="EF-hand"/>
    <property type="match status" value="2"/>
</dbReference>
<evidence type="ECO:0000256" key="7">
    <source>
        <dbReference type="RuleBase" id="RU364012"/>
    </source>
</evidence>
<dbReference type="PROSITE" id="PS50222">
    <property type="entry name" value="EF_HAND_2"/>
    <property type="match status" value="4"/>
</dbReference>
<evidence type="ECO:0000256" key="6">
    <source>
        <dbReference type="ARBA" id="ARBA00023089"/>
    </source>
</evidence>
<dbReference type="SMART" id="SM00225">
    <property type="entry name" value="BTB"/>
    <property type="match status" value="1"/>
</dbReference>
<feature type="compositionally biased region" description="Basic and acidic residues" evidence="8">
    <location>
        <begin position="558"/>
        <end position="578"/>
    </location>
</feature>
<dbReference type="SUPFAM" id="SSF54695">
    <property type="entry name" value="POZ domain"/>
    <property type="match status" value="1"/>
</dbReference>
<reference evidence="11 12" key="1">
    <citation type="submission" date="2022-03" db="EMBL/GenBank/DDBJ databases">
        <authorList>
            <person name="Macdonald S."/>
            <person name="Ahmed S."/>
            <person name="Newling K."/>
        </authorList>
    </citation>
    <scope>NUCLEOTIDE SEQUENCE [LARGE SCALE GENOMIC DNA]</scope>
</reference>